<dbReference type="GO" id="GO:0016020">
    <property type="term" value="C:membrane"/>
    <property type="evidence" value="ECO:0007669"/>
    <property type="project" value="UniProtKB-SubCell"/>
</dbReference>
<dbReference type="PRINTS" id="PR01884">
    <property type="entry name" value="MALPROTEIN"/>
</dbReference>
<evidence type="ECO:0000259" key="7">
    <source>
        <dbReference type="PROSITE" id="PS51225"/>
    </source>
</evidence>
<keyword evidence="2 5" id="KW-0812">Transmembrane</keyword>
<organism evidence="8 9">
    <name type="scientific">Triplophysa rosa</name>
    <name type="common">Cave loach</name>
    <dbReference type="NCBI Taxonomy" id="992332"/>
    <lineage>
        <taxon>Eukaryota</taxon>
        <taxon>Metazoa</taxon>
        <taxon>Chordata</taxon>
        <taxon>Craniata</taxon>
        <taxon>Vertebrata</taxon>
        <taxon>Euteleostomi</taxon>
        <taxon>Actinopterygii</taxon>
        <taxon>Neopterygii</taxon>
        <taxon>Teleostei</taxon>
        <taxon>Ostariophysi</taxon>
        <taxon>Cypriniformes</taxon>
        <taxon>Nemacheilidae</taxon>
        <taxon>Triplophysa</taxon>
    </lineage>
</organism>
<dbReference type="Pfam" id="PF01284">
    <property type="entry name" value="MARVEL"/>
    <property type="match status" value="1"/>
</dbReference>
<name>A0A9W7WGK5_TRIRA</name>
<accession>A0A9W7WGK5</accession>
<dbReference type="Proteomes" id="UP001059041">
    <property type="component" value="Linkage Group LG16"/>
</dbReference>
<dbReference type="AlphaFoldDB" id="A0A9W7WGK5"/>
<dbReference type="InterPro" id="IPR050578">
    <property type="entry name" value="MARVEL-CKLF_proteins"/>
</dbReference>
<gene>
    <name evidence="8" type="ORF">IRJ41_015939</name>
</gene>
<comment type="caution">
    <text evidence="8">The sequence shown here is derived from an EMBL/GenBank/DDBJ whole genome shotgun (WGS) entry which is preliminary data.</text>
</comment>
<comment type="subcellular location">
    <subcellularLocation>
        <location evidence="1">Membrane</location>
        <topology evidence="1">Multi-pass membrane protein</topology>
    </subcellularLocation>
</comment>
<feature type="transmembrane region" description="Helical" evidence="6">
    <location>
        <begin position="71"/>
        <end position="92"/>
    </location>
</feature>
<evidence type="ECO:0000256" key="1">
    <source>
        <dbReference type="ARBA" id="ARBA00004141"/>
    </source>
</evidence>
<feature type="transmembrane region" description="Helical" evidence="6">
    <location>
        <begin position="42"/>
        <end position="59"/>
    </location>
</feature>
<evidence type="ECO:0000313" key="8">
    <source>
        <dbReference type="EMBL" id="KAI7798886.1"/>
    </source>
</evidence>
<feature type="transmembrane region" description="Helical" evidence="6">
    <location>
        <begin position="104"/>
        <end position="128"/>
    </location>
</feature>
<proteinExistence type="predicted"/>
<protein>
    <submittedName>
        <fullName evidence="8">CKLF-like MARVEL transmembrane domain-containing protein 8</fullName>
    </submittedName>
</protein>
<feature type="non-terminal residue" evidence="8">
    <location>
        <position position="172"/>
    </location>
</feature>
<evidence type="ECO:0000256" key="5">
    <source>
        <dbReference type="PROSITE-ProRule" id="PRU00581"/>
    </source>
</evidence>
<dbReference type="InterPro" id="IPR008253">
    <property type="entry name" value="Marvel"/>
</dbReference>
<evidence type="ECO:0000256" key="6">
    <source>
        <dbReference type="SAM" id="Phobius"/>
    </source>
</evidence>
<evidence type="ECO:0000256" key="4">
    <source>
        <dbReference type="ARBA" id="ARBA00023136"/>
    </source>
</evidence>
<dbReference type="GO" id="GO:0019911">
    <property type="term" value="F:structural constituent of myelin sheath"/>
    <property type="evidence" value="ECO:0007669"/>
    <property type="project" value="TreeGrafter"/>
</dbReference>
<dbReference type="InterPro" id="IPR013295">
    <property type="entry name" value="MAL"/>
</dbReference>
<keyword evidence="4 5" id="KW-0472">Membrane</keyword>
<keyword evidence="3 6" id="KW-1133">Transmembrane helix</keyword>
<dbReference type="PANTHER" id="PTHR22776:SF10">
    <property type="entry name" value="CKLF-LIKE MARVEL TRANSMEMBRANE DOMAIN-CONTAINING PROTEIN 8"/>
    <property type="match status" value="1"/>
</dbReference>
<sequence length="172" mass="19627">AENLNCRPVITTTSSSYMECGNSSPEDTPWHDKQSMQNVPEYLIVVEVILGLLVWTLIASTEYFRFPPFGWVMFVSVLCWLLTLFLLIISLAKRQIRHEHWTTVVLVFNCSAALMYMSAAIVEATMVGHEVKGHHDYKCWAASTFFAILISLSYVGSAFFSFKSWKRRGEQS</sequence>
<dbReference type="EMBL" id="JAFHDT010000016">
    <property type="protein sequence ID" value="KAI7798886.1"/>
    <property type="molecule type" value="Genomic_DNA"/>
</dbReference>
<feature type="transmembrane region" description="Helical" evidence="6">
    <location>
        <begin position="140"/>
        <end position="162"/>
    </location>
</feature>
<dbReference type="GO" id="GO:0042552">
    <property type="term" value="P:myelination"/>
    <property type="evidence" value="ECO:0007669"/>
    <property type="project" value="TreeGrafter"/>
</dbReference>
<dbReference type="PANTHER" id="PTHR22776">
    <property type="entry name" value="MARVEL-CONTAINING POTENTIAL LIPID RAFT-ASSOCIATED PROTEIN"/>
    <property type="match status" value="1"/>
</dbReference>
<keyword evidence="9" id="KW-1185">Reference proteome</keyword>
<evidence type="ECO:0000256" key="3">
    <source>
        <dbReference type="ARBA" id="ARBA00022989"/>
    </source>
</evidence>
<evidence type="ECO:0000256" key="2">
    <source>
        <dbReference type="ARBA" id="ARBA00022692"/>
    </source>
</evidence>
<reference evidence="8" key="1">
    <citation type="submission" date="2021-02" db="EMBL/GenBank/DDBJ databases">
        <title>Comparative genomics reveals that relaxation of natural selection precedes convergent phenotypic evolution of cavefish.</title>
        <authorList>
            <person name="Peng Z."/>
        </authorList>
    </citation>
    <scope>NUCLEOTIDE SEQUENCE</scope>
    <source>
        <tissue evidence="8">Muscle</tissue>
    </source>
</reference>
<evidence type="ECO:0000313" key="9">
    <source>
        <dbReference type="Proteomes" id="UP001059041"/>
    </source>
</evidence>
<dbReference type="PROSITE" id="PS51225">
    <property type="entry name" value="MARVEL"/>
    <property type="match status" value="1"/>
</dbReference>
<feature type="domain" description="MARVEL" evidence="7">
    <location>
        <begin position="35"/>
        <end position="166"/>
    </location>
</feature>